<feature type="domain" description="Streptomycin biosynthesis protein StrF" evidence="1">
    <location>
        <begin position="11"/>
        <end position="220"/>
    </location>
</feature>
<accession>A0A388TEB9</accession>
<evidence type="ECO:0000313" key="3">
    <source>
        <dbReference type="Proteomes" id="UP000269352"/>
    </source>
</evidence>
<gene>
    <name evidence="2" type="ORF">NO1_2064</name>
</gene>
<organism evidence="2 3">
    <name type="scientific">Termititenax aidoneus</name>
    <dbReference type="NCBI Taxonomy" id="2218524"/>
    <lineage>
        <taxon>Bacteria</taxon>
        <taxon>Bacillati</taxon>
        <taxon>Candidatus Margulisiibacteriota</taxon>
        <taxon>Candidatus Termititenacia</taxon>
        <taxon>Candidatus Termititenacales</taxon>
        <taxon>Candidatus Termititenacaceae</taxon>
        <taxon>Candidatus Termititenax</taxon>
    </lineage>
</organism>
<evidence type="ECO:0000313" key="2">
    <source>
        <dbReference type="EMBL" id="GBR74983.1"/>
    </source>
</evidence>
<dbReference type="Pfam" id="PF13712">
    <property type="entry name" value="Glyco_tranf_2_5"/>
    <property type="match status" value="1"/>
</dbReference>
<evidence type="ECO:0000259" key="1">
    <source>
        <dbReference type="Pfam" id="PF13712"/>
    </source>
</evidence>
<comment type="caution">
    <text evidence="2">The sequence shown here is derived from an EMBL/GenBank/DDBJ whole genome shotgun (WGS) entry which is preliminary data.</text>
</comment>
<name>A0A388TEB9_TERA1</name>
<dbReference type="Gene3D" id="3.90.550.10">
    <property type="entry name" value="Spore Coat Polysaccharide Biosynthesis Protein SpsA, Chain A"/>
    <property type="match status" value="1"/>
</dbReference>
<dbReference type="InterPro" id="IPR029044">
    <property type="entry name" value="Nucleotide-diphossugar_trans"/>
</dbReference>
<dbReference type="AlphaFoldDB" id="A0A388TEB9"/>
<proteinExistence type="predicted"/>
<reference evidence="2 3" key="1">
    <citation type="journal article" date="2019" name="ISME J.">
        <title>Genome analyses of uncultured TG2/ZB3 bacteria in 'Margulisbacteria' specifically attached to ectosymbiotic spirochetes of protists in the termite gut.</title>
        <authorList>
            <person name="Utami Y.D."/>
            <person name="Kuwahara H."/>
            <person name="Igai K."/>
            <person name="Murakami T."/>
            <person name="Sugaya K."/>
            <person name="Morikawa T."/>
            <person name="Nagura Y."/>
            <person name="Yuki M."/>
            <person name="Deevong P."/>
            <person name="Inoue T."/>
            <person name="Kihara K."/>
            <person name="Lo N."/>
            <person name="Yamada A."/>
            <person name="Ohkuma M."/>
            <person name="Hongoh Y."/>
        </authorList>
    </citation>
    <scope>NUCLEOTIDE SEQUENCE [LARGE SCALE GENOMIC DNA]</scope>
    <source>
        <strain evidence="2">NkOx7-01</strain>
    </source>
</reference>
<dbReference type="EMBL" id="BGZN01000123">
    <property type="protein sequence ID" value="GBR74983.1"/>
    <property type="molecule type" value="Genomic_DNA"/>
</dbReference>
<protein>
    <submittedName>
        <fullName evidence="2">Glycosyl transferase GTA-type super family</fullName>
    </submittedName>
</protein>
<dbReference type="InterPro" id="IPR059123">
    <property type="entry name" value="StrF_dom"/>
</dbReference>
<dbReference type="Proteomes" id="UP000269352">
    <property type="component" value="Unassembled WGS sequence"/>
</dbReference>
<dbReference type="GO" id="GO:0016740">
    <property type="term" value="F:transferase activity"/>
    <property type="evidence" value="ECO:0007669"/>
    <property type="project" value="UniProtKB-KW"/>
</dbReference>
<keyword evidence="3" id="KW-1185">Reference proteome</keyword>
<sequence length="232" mass="26597">MPITLNKNKLCFITCVNNEMLYERCLAFLKLLAVPPEITVEYKAVRKAASMCAGYNKAMLDSDAKYKIYLHQDAYIIYPYFIQRILQLFSKQNVGLLGVVGAQTLPESCVWWQSEHCCGRVIDSAAGFLNDLIYPLRDTQTSSEALVVDGLLMATQYDLPWREDLFKGWHFYDLAQSLEFYKAGYKTVVPLQPCPWVMHDCGIAKLCDYAKYNEVFKQEYQKIISAKSFTIG</sequence>
<keyword evidence="2" id="KW-0808">Transferase</keyword>